<dbReference type="InterPro" id="IPR020845">
    <property type="entry name" value="AMP-binding_CS"/>
</dbReference>
<dbReference type="GO" id="GO:0005829">
    <property type="term" value="C:cytosol"/>
    <property type="evidence" value="ECO:0007669"/>
    <property type="project" value="TreeGrafter"/>
</dbReference>
<proteinExistence type="predicted"/>
<dbReference type="SUPFAM" id="SSF47336">
    <property type="entry name" value="ACP-like"/>
    <property type="match status" value="1"/>
</dbReference>
<dbReference type="InterPro" id="IPR045851">
    <property type="entry name" value="AMP-bd_C_sf"/>
</dbReference>
<dbReference type="Pfam" id="PF00501">
    <property type="entry name" value="AMP-binding"/>
    <property type="match status" value="1"/>
</dbReference>
<dbReference type="SUPFAM" id="SSF56801">
    <property type="entry name" value="Acetyl-CoA synthetase-like"/>
    <property type="match status" value="1"/>
</dbReference>
<dbReference type="Gene3D" id="3.30.559.10">
    <property type="entry name" value="Chloramphenicol acetyltransferase-like domain"/>
    <property type="match status" value="2"/>
</dbReference>
<accession>A0A8S2KKX7</accession>
<dbReference type="Pfam" id="PF00668">
    <property type="entry name" value="Condensation"/>
    <property type="match status" value="2"/>
</dbReference>
<name>A0A8S2KKX7_9BILA</name>
<evidence type="ECO:0000256" key="1">
    <source>
        <dbReference type="ARBA" id="ARBA00022450"/>
    </source>
</evidence>
<dbReference type="InterPro" id="IPR023213">
    <property type="entry name" value="CAT-like_dom_sf"/>
</dbReference>
<dbReference type="GO" id="GO:0009366">
    <property type="term" value="C:enterobactin synthetase complex"/>
    <property type="evidence" value="ECO:0007669"/>
    <property type="project" value="TreeGrafter"/>
</dbReference>
<dbReference type="PANTHER" id="PTHR45527">
    <property type="entry name" value="NONRIBOSOMAL PEPTIDE SYNTHETASE"/>
    <property type="match status" value="1"/>
</dbReference>
<dbReference type="Gene3D" id="3.30.300.30">
    <property type="match status" value="1"/>
</dbReference>
<keyword evidence="1" id="KW-0596">Phosphopantetheine</keyword>
<evidence type="ECO:0000313" key="4">
    <source>
        <dbReference type="EMBL" id="CAF3858661.1"/>
    </source>
</evidence>
<feature type="domain" description="Carrier" evidence="3">
    <location>
        <begin position="1498"/>
        <end position="1578"/>
    </location>
</feature>
<dbReference type="GO" id="GO:0047527">
    <property type="term" value="F:2,3-dihydroxybenzoate-serine ligase activity"/>
    <property type="evidence" value="ECO:0007669"/>
    <property type="project" value="TreeGrafter"/>
</dbReference>
<comment type="caution">
    <text evidence="4">The sequence shown here is derived from an EMBL/GenBank/DDBJ whole genome shotgun (WGS) entry which is preliminary data.</text>
</comment>
<dbReference type="SUPFAM" id="SSF52777">
    <property type="entry name" value="CoA-dependent acyltransferases"/>
    <property type="match status" value="4"/>
</dbReference>
<dbReference type="GO" id="GO:0031177">
    <property type="term" value="F:phosphopantetheine binding"/>
    <property type="evidence" value="ECO:0007669"/>
    <property type="project" value="TreeGrafter"/>
</dbReference>
<dbReference type="InterPro" id="IPR009081">
    <property type="entry name" value="PP-bd_ACP"/>
</dbReference>
<dbReference type="GO" id="GO:0009239">
    <property type="term" value="P:enterobactin biosynthetic process"/>
    <property type="evidence" value="ECO:0007669"/>
    <property type="project" value="TreeGrafter"/>
</dbReference>
<dbReference type="PROSITE" id="PS00455">
    <property type="entry name" value="AMP_BINDING"/>
    <property type="match status" value="1"/>
</dbReference>
<dbReference type="PANTHER" id="PTHR45527:SF1">
    <property type="entry name" value="FATTY ACID SYNTHASE"/>
    <property type="match status" value="1"/>
</dbReference>
<keyword evidence="2" id="KW-0597">Phosphoprotein</keyword>
<evidence type="ECO:0000259" key="3">
    <source>
        <dbReference type="PROSITE" id="PS50075"/>
    </source>
</evidence>
<dbReference type="PROSITE" id="PS50075">
    <property type="entry name" value="CARRIER"/>
    <property type="match status" value="1"/>
</dbReference>
<dbReference type="Proteomes" id="UP000681720">
    <property type="component" value="Unassembled WGS sequence"/>
</dbReference>
<dbReference type="NCBIfam" id="TIGR01733">
    <property type="entry name" value="AA-adenyl-dom"/>
    <property type="match status" value="1"/>
</dbReference>
<protein>
    <recommendedName>
        <fullName evidence="3">Carrier domain-containing protein</fullName>
    </recommendedName>
</protein>
<dbReference type="Gene3D" id="3.40.50.12780">
    <property type="entry name" value="N-terminal domain of ligase-like"/>
    <property type="match status" value="1"/>
</dbReference>
<dbReference type="InterPro" id="IPR036736">
    <property type="entry name" value="ACP-like_sf"/>
</dbReference>
<sequence>MISTKLFKFLGAASFAQERIFLDEQVRFTNNIAAYNELTVLRLTNGAISIDRLRRVIRLILEKHSILRTSLTFNSNGGLLMQNITNDHETFTFTIDQTFTSDENLYSILHQTVINPKLFDLASGNVFQCHILRVKSTNKLTDSDSINAGDVLAFAFHHASIDRISTDIFLNDLRIVYNSSESLLLQNDALQYIDYSIHERQLDMTDSRQFWRSQLDGYNLEHGLALPMDRSRRSQSDRSGLTSVAEFSFDDELSHSFFVYASSCQVTPFQLGLATFYTFLFKLTNGQTDLCVACLNANRYRAELQDLVGMFVATLPYRLQIDPNASFRELVQQVREQCSSILEHSHYPLQHILADCHHQQSSTISILEIVFDFITVTPGGDRLNLNGAQLERIPWERTEHVAKFDFMCTFVYNESDVNNPMSCSLICSKDLFDVMTVSRMARYYDYILLQLFKSNTPYTLLNETSQSISSLSACVLDDAQQRESITFNRLSTVMTKKKRFFFSAPASYAQARIWLDERIRFDPTKPQVAIYNMPFLYHILSGAALSITKLRQALTLTIIKHQSLRTSLVFNADENMLMQYIIDPTESNTLFTFVESTFETDQELKSIVYDERRNPKHFDLAQGLMFRCHILHRSQTASKDHLIEGDAIIFNFHHANFDFASMDVFYHDLNQAYMSGRLAEDDTCLRYIDYAMIERQMSMVTASAFWLDALRDCDISRSVPLPFNRYRVSDEHRTGRGTSVTFQFDNDLYRAIVHYGLMTSKTVENLLLSSFYAFLFKLTNCERDLCIGMNTHGRYKAELSSIVGMFVNAIPLRCQIDPHWSFSQLVEHVNILVTKSLEYSYFPLQRILAQHPLTSRPAFLDTSFEYHCVPMANINVAIELGDVSLLAVPHSIKIGTNEIVSKFDFAFNIEHDTAIGTLSCVIDASLDLFDAATIEKIAQRFLLLLKQLFDCTSDRIDRPLHELSLILPEEALLIQSINKTQASFSSAYCVHQEFAYRADDQSQKVAVELDEQFLTYSELLYNTQRLALHLLVKEKVIPGEIICQCVERSISMVIGIMSIEMAGAVYCPLSPHDPAQRLQTLIKETSSRLVFIHSMTHECIKELDISLDIDEILTTDWRNTEVDVDLLSNVKVTPDSIAYVIFTSGSTGIPKAAQVRHRNFNCCIESQIKVDILNITDTVIQLVRCSFDAHMEDICGALNVGATLVMVRPKGNLDFEYLATVFHQKQITFMIIVPSLMNSFCDFLDGKKTMVLETMRSLCCVGDNFTTKLAHRIRSHIRKTCKIWNLYGPAEATLGSTYYLIPSTSDQPNVPIGQPFPNYRCLIVDEFSQPVILGEEGELLIGGVGVFAGYLGRDDLTKNVLLNIDDDLFYKTGDIVRLDSHRRLHYLRRKDHQIKLRGQRIELGEIEGCILGASSFVTACVVILWSKEYLVAYVQSDSTNAKLLRESCEARLPLFMVPSLFIVLAQLPLNPNGKVDRKRLPSPDFFGLLAQTEVANDRPTNEIEEEVHGLWCKVLGQDTGHISISVSFYSIGGHSLLLVQLYHRYQLLFDFDTSASTIAPFLRQTTIAEHAKIIGTIKSFDRKTKRWQSFNVNTGMTNNLNFLPEKY</sequence>
<gene>
    <name evidence="4" type="ORF">GIL414_LOCUS4368</name>
</gene>
<dbReference type="GO" id="GO:0043041">
    <property type="term" value="P:amino acid activation for nonribosomal peptide biosynthetic process"/>
    <property type="evidence" value="ECO:0007669"/>
    <property type="project" value="TreeGrafter"/>
</dbReference>
<dbReference type="InterPro" id="IPR042099">
    <property type="entry name" value="ANL_N_sf"/>
</dbReference>
<evidence type="ECO:0000313" key="5">
    <source>
        <dbReference type="Proteomes" id="UP000681720"/>
    </source>
</evidence>
<dbReference type="InterPro" id="IPR000873">
    <property type="entry name" value="AMP-dep_synth/lig_dom"/>
</dbReference>
<dbReference type="Gene3D" id="3.30.559.30">
    <property type="entry name" value="Nonribosomal peptide synthetase, condensation domain"/>
    <property type="match status" value="2"/>
</dbReference>
<dbReference type="InterPro" id="IPR010071">
    <property type="entry name" value="AA_adenyl_dom"/>
</dbReference>
<dbReference type="EMBL" id="CAJOBJ010001043">
    <property type="protein sequence ID" value="CAF3858661.1"/>
    <property type="molecule type" value="Genomic_DNA"/>
</dbReference>
<dbReference type="CDD" id="cd05930">
    <property type="entry name" value="A_NRPS"/>
    <property type="match status" value="1"/>
</dbReference>
<dbReference type="InterPro" id="IPR001242">
    <property type="entry name" value="Condensation_dom"/>
</dbReference>
<dbReference type="Gene3D" id="1.10.1200.10">
    <property type="entry name" value="ACP-like"/>
    <property type="match status" value="1"/>
</dbReference>
<evidence type="ECO:0000256" key="2">
    <source>
        <dbReference type="ARBA" id="ARBA00022553"/>
    </source>
</evidence>
<dbReference type="Pfam" id="PF00550">
    <property type="entry name" value="PP-binding"/>
    <property type="match status" value="1"/>
</dbReference>
<organism evidence="4 5">
    <name type="scientific">Rotaria magnacalcarata</name>
    <dbReference type="NCBI Taxonomy" id="392030"/>
    <lineage>
        <taxon>Eukaryota</taxon>
        <taxon>Metazoa</taxon>
        <taxon>Spiralia</taxon>
        <taxon>Gnathifera</taxon>
        <taxon>Rotifera</taxon>
        <taxon>Eurotatoria</taxon>
        <taxon>Bdelloidea</taxon>
        <taxon>Philodinida</taxon>
        <taxon>Philodinidae</taxon>
        <taxon>Rotaria</taxon>
    </lineage>
</organism>
<reference evidence="4" key="1">
    <citation type="submission" date="2021-02" db="EMBL/GenBank/DDBJ databases">
        <authorList>
            <person name="Nowell W R."/>
        </authorList>
    </citation>
    <scope>NUCLEOTIDE SEQUENCE</scope>
</reference>